<comment type="caution">
    <text evidence="1">The sequence shown here is derived from an EMBL/GenBank/DDBJ whole genome shotgun (WGS) entry which is preliminary data.</text>
</comment>
<accession>A0A6H9UP66</accession>
<evidence type="ECO:0000313" key="1">
    <source>
        <dbReference type="EMBL" id="KAB1139579.1"/>
    </source>
</evidence>
<proteinExistence type="predicted"/>
<dbReference type="EMBL" id="VZRB01000058">
    <property type="protein sequence ID" value="KAB1139579.1"/>
    <property type="molecule type" value="Genomic_DNA"/>
</dbReference>
<keyword evidence="2" id="KW-1185">Reference proteome</keyword>
<organism evidence="1 2">
    <name type="scientific">Streptomyces luteolifulvus</name>
    <dbReference type="NCBI Taxonomy" id="2615112"/>
    <lineage>
        <taxon>Bacteria</taxon>
        <taxon>Bacillati</taxon>
        <taxon>Actinomycetota</taxon>
        <taxon>Actinomycetes</taxon>
        <taxon>Kitasatosporales</taxon>
        <taxon>Streptomycetaceae</taxon>
        <taxon>Streptomyces</taxon>
    </lineage>
</organism>
<sequence>MPAGTWITRPEQFAPVGPRPLPVESAHAGEISIPQAAARLGVLDAAVRYQIRVGHLTAHRTPAGRIAIPWNDEVEAALRAHLDNRGHPGPIGFGSHPLPQEAQARGELSVQEIATRLSVRQGAVYYWIARGRLNAHRADDGRLSVPWTSENEAICLQLAARTVKSPVEVRTRTAGGAV</sequence>
<protein>
    <submittedName>
        <fullName evidence="1">Helix-turn-helix domain-containing protein</fullName>
    </submittedName>
</protein>
<gene>
    <name evidence="1" type="ORF">F7R91_39505</name>
</gene>
<dbReference type="AlphaFoldDB" id="A0A6H9UP66"/>
<reference evidence="1 2" key="1">
    <citation type="submission" date="2019-09" db="EMBL/GenBank/DDBJ databases">
        <title>Screening of Novel Bioactive Compounds from Soil-Associated.</title>
        <authorList>
            <person name="Zhao S."/>
        </authorList>
    </citation>
    <scope>NUCLEOTIDE SEQUENCE [LARGE SCALE GENOMIC DNA]</scope>
    <source>
        <strain evidence="1 2">HIT-DPA4</strain>
    </source>
</reference>
<evidence type="ECO:0000313" key="2">
    <source>
        <dbReference type="Proteomes" id="UP000442707"/>
    </source>
</evidence>
<name>A0A6H9UP66_9ACTN</name>
<dbReference type="Proteomes" id="UP000442707">
    <property type="component" value="Unassembled WGS sequence"/>
</dbReference>